<dbReference type="SUPFAM" id="SSF46785">
    <property type="entry name" value="Winged helix' DNA-binding domain"/>
    <property type="match status" value="1"/>
</dbReference>
<dbReference type="InterPro" id="IPR036390">
    <property type="entry name" value="WH_DNA-bd_sf"/>
</dbReference>
<evidence type="ECO:0000313" key="3">
    <source>
        <dbReference type="Proteomes" id="UP001141259"/>
    </source>
</evidence>
<dbReference type="GO" id="GO:0003700">
    <property type="term" value="F:DNA-binding transcription factor activity"/>
    <property type="evidence" value="ECO:0007669"/>
    <property type="project" value="InterPro"/>
</dbReference>
<dbReference type="GO" id="GO:0006950">
    <property type="term" value="P:response to stress"/>
    <property type="evidence" value="ECO:0007669"/>
    <property type="project" value="TreeGrafter"/>
</dbReference>
<dbReference type="InterPro" id="IPR000835">
    <property type="entry name" value="HTH_MarR-typ"/>
</dbReference>
<dbReference type="PROSITE" id="PS50995">
    <property type="entry name" value="HTH_MARR_2"/>
    <property type="match status" value="1"/>
</dbReference>
<dbReference type="InterPro" id="IPR011991">
    <property type="entry name" value="ArsR-like_HTH"/>
</dbReference>
<dbReference type="EMBL" id="JANYMP010000037">
    <property type="protein sequence ID" value="MCS7483799.1"/>
    <property type="molecule type" value="Genomic_DNA"/>
</dbReference>
<dbReference type="InterPro" id="IPR036388">
    <property type="entry name" value="WH-like_DNA-bd_sf"/>
</dbReference>
<evidence type="ECO:0000259" key="1">
    <source>
        <dbReference type="PROSITE" id="PS50995"/>
    </source>
</evidence>
<dbReference type="Pfam" id="PF12802">
    <property type="entry name" value="MarR_2"/>
    <property type="match status" value="1"/>
</dbReference>
<dbReference type="SMART" id="SM00347">
    <property type="entry name" value="HTH_MARR"/>
    <property type="match status" value="1"/>
</dbReference>
<feature type="domain" description="HTH marR-type" evidence="1">
    <location>
        <begin position="8"/>
        <end position="144"/>
    </location>
</feature>
<dbReference type="PRINTS" id="PR00598">
    <property type="entry name" value="HTHMARR"/>
</dbReference>
<dbReference type="CDD" id="cd00090">
    <property type="entry name" value="HTH_ARSR"/>
    <property type="match status" value="1"/>
</dbReference>
<protein>
    <submittedName>
        <fullName evidence="2">MarR family transcriptional regulator</fullName>
    </submittedName>
</protein>
<proteinExistence type="predicted"/>
<gene>
    <name evidence="2" type="ORF">NZH93_43765</name>
</gene>
<dbReference type="AlphaFoldDB" id="A0A9X2VW70"/>
<dbReference type="Gene3D" id="1.10.10.10">
    <property type="entry name" value="Winged helix-like DNA-binding domain superfamily/Winged helix DNA-binding domain"/>
    <property type="match status" value="1"/>
</dbReference>
<dbReference type="PANTHER" id="PTHR33164:SF106">
    <property type="entry name" value="TRANSCRIPTIONAL REGULATORY PROTEIN"/>
    <property type="match status" value="1"/>
</dbReference>
<evidence type="ECO:0000313" key="2">
    <source>
        <dbReference type="EMBL" id="MCS7483799.1"/>
    </source>
</evidence>
<sequence>MSPDQERRAEMIGLLRAFGAADSALGRQFAKQQRMHPTDAAAVVAILDAERGGGSITPARLAERIGLSANATSAVLNRLEEAGHVVRSREHRDRRLVSLHTTPRVHADAEVFFSSIGSALDAALTACPVEQTESLTRLLRELVDVMTAGLDESEGSTSHPPGPAATR</sequence>
<reference evidence="2" key="1">
    <citation type="submission" date="2022-08" db="EMBL/GenBank/DDBJ databases">
        <authorList>
            <person name="Tistechok S."/>
            <person name="Samborskyy M."/>
            <person name="Roman I."/>
        </authorList>
    </citation>
    <scope>NUCLEOTIDE SEQUENCE</scope>
    <source>
        <strain evidence="2">DSM 103496</strain>
    </source>
</reference>
<dbReference type="RefSeq" id="WP_259629252.1">
    <property type="nucleotide sequence ID" value="NZ_JANYMP010000037.1"/>
</dbReference>
<dbReference type="InterPro" id="IPR039422">
    <property type="entry name" value="MarR/SlyA-like"/>
</dbReference>
<keyword evidence="3" id="KW-1185">Reference proteome</keyword>
<organism evidence="2 3">
    <name type="scientific">Umezawaea endophytica</name>
    <dbReference type="NCBI Taxonomy" id="1654476"/>
    <lineage>
        <taxon>Bacteria</taxon>
        <taxon>Bacillati</taxon>
        <taxon>Actinomycetota</taxon>
        <taxon>Actinomycetes</taxon>
        <taxon>Pseudonocardiales</taxon>
        <taxon>Pseudonocardiaceae</taxon>
        <taxon>Umezawaea</taxon>
    </lineage>
</organism>
<accession>A0A9X2VW70</accession>
<name>A0A9X2VW70_9PSEU</name>
<dbReference type="PANTHER" id="PTHR33164">
    <property type="entry name" value="TRANSCRIPTIONAL REGULATOR, MARR FAMILY"/>
    <property type="match status" value="1"/>
</dbReference>
<comment type="caution">
    <text evidence="2">The sequence shown here is derived from an EMBL/GenBank/DDBJ whole genome shotgun (WGS) entry which is preliminary data.</text>
</comment>
<dbReference type="Proteomes" id="UP001141259">
    <property type="component" value="Unassembled WGS sequence"/>
</dbReference>